<gene>
    <name evidence="1" type="ORF">LTR37_016120</name>
</gene>
<organism evidence="1 2">
    <name type="scientific">Vermiconidia calcicola</name>
    <dbReference type="NCBI Taxonomy" id="1690605"/>
    <lineage>
        <taxon>Eukaryota</taxon>
        <taxon>Fungi</taxon>
        <taxon>Dikarya</taxon>
        <taxon>Ascomycota</taxon>
        <taxon>Pezizomycotina</taxon>
        <taxon>Dothideomycetes</taxon>
        <taxon>Dothideomycetidae</taxon>
        <taxon>Mycosphaerellales</taxon>
        <taxon>Extremaceae</taxon>
        <taxon>Vermiconidia</taxon>
    </lineage>
</organism>
<protein>
    <submittedName>
        <fullName evidence="1">Uncharacterized protein</fullName>
    </submittedName>
</protein>
<name>A0ACC3MPM4_9PEZI</name>
<dbReference type="Proteomes" id="UP001281147">
    <property type="component" value="Unassembled WGS sequence"/>
</dbReference>
<evidence type="ECO:0000313" key="1">
    <source>
        <dbReference type="EMBL" id="KAK3700117.1"/>
    </source>
</evidence>
<accession>A0ACC3MPM4</accession>
<proteinExistence type="predicted"/>
<reference evidence="1" key="1">
    <citation type="submission" date="2023-07" db="EMBL/GenBank/DDBJ databases">
        <title>Black Yeasts Isolated from many extreme environments.</title>
        <authorList>
            <person name="Coleine C."/>
            <person name="Stajich J.E."/>
            <person name="Selbmann L."/>
        </authorList>
    </citation>
    <scope>NUCLEOTIDE SEQUENCE</scope>
    <source>
        <strain evidence="1">CCFEE 5714</strain>
    </source>
</reference>
<sequence length="607" mass="64024">MSARYIVSTRAFAALLICLDGRQAMARPKPQEEQPASTSDTASVSVVPVTSEATLDGSVIGATFTPTSLAISGLKPPITAATTVTTTDSAGETVAIAIAAGAGVVGGGALAAWLFKPAPGAPAPPTSPPSYPTTPTQDTDSPETTTDESLTTSTSISSTTSAATSSSAAPACHLPTGSPEFALAPEQPQWTAEIPSQTISFTAPECTSSNENGGVTQLLHGLPPDFVEELADLFCASDLSQDVEKTIGKNDLPNDSSWKRDDAPEDVVTFTFDLNLLSDGCAENCKSAYGRVITRCQYDHNNLYGAGSIQQGCGTYSLKVEGDPITRLTCTGDRDDPLKNYLDRDAALEAINNFCGAQDGKTIQQGDESSFVQETTFTVRYAEECAGSGTYTVKKDLCVDYLIQTLDGCDTATSLFKHGGALQDVDNCGLFEFHPTGYDIVECYPGNKEKGYIQGGTNVPVTQDMAIDAINAFCDRSGDGQTYTLDPNVQPPEGFTQDSCTSEGMAACGYFYKNDGTRVTEDGEVGDLLIRMEASHFNPNDALECNPAQVYEIHGDRCKQMLGMFTGTGPVNQCSANGPDKLDLGTIIEAGDKGCVTWNMWAVSTHG</sequence>
<keyword evidence="2" id="KW-1185">Reference proteome</keyword>
<dbReference type="EMBL" id="JAUTXU010000189">
    <property type="protein sequence ID" value="KAK3700117.1"/>
    <property type="molecule type" value="Genomic_DNA"/>
</dbReference>
<comment type="caution">
    <text evidence="1">The sequence shown here is derived from an EMBL/GenBank/DDBJ whole genome shotgun (WGS) entry which is preliminary data.</text>
</comment>
<evidence type="ECO:0000313" key="2">
    <source>
        <dbReference type="Proteomes" id="UP001281147"/>
    </source>
</evidence>